<protein>
    <submittedName>
        <fullName evidence="7">Glycosyltransferase (Activator-dependent family)</fullName>
    </submittedName>
</protein>
<dbReference type="SUPFAM" id="SSF53756">
    <property type="entry name" value="UDP-Glycosyltransferase/glycogen phosphorylase"/>
    <property type="match status" value="1"/>
</dbReference>
<dbReference type="PANTHER" id="PTHR48050:SF13">
    <property type="entry name" value="STEROL 3-BETA-GLUCOSYLTRANSFERASE UGT80A2"/>
    <property type="match status" value="1"/>
</dbReference>
<comment type="caution">
    <text evidence="7">The sequence shown here is derived from an EMBL/GenBank/DDBJ whole genome shotgun (WGS) entry which is preliminary data.</text>
</comment>
<dbReference type="InterPro" id="IPR010610">
    <property type="entry name" value="EryCIII-like_C"/>
</dbReference>
<dbReference type="Gene3D" id="3.40.50.2000">
    <property type="entry name" value="Glycogen Phosphorylase B"/>
    <property type="match status" value="2"/>
</dbReference>
<dbReference type="NCBIfam" id="TIGR04516">
    <property type="entry name" value="glycosyl_450act"/>
    <property type="match status" value="1"/>
</dbReference>
<evidence type="ECO:0000313" key="7">
    <source>
        <dbReference type="EMBL" id="MBP2329077.1"/>
    </source>
</evidence>
<keyword evidence="3" id="KW-0808">Transferase</keyword>
<evidence type="ECO:0000259" key="5">
    <source>
        <dbReference type="Pfam" id="PF06722"/>
    </source>
</evidence>
<accession>A0ABS4TXG2</accession>
<dbReference type="RefSeq" id="WP_209645943.1">
    <property type="nucleotide sequence ID" value="NZ_JAGINW010000001.1"/>
</dbReference>
<dbReference type="EMBL" id="JAGINW010000001">
    <property type="protein sequence ID" value="MBP2329077.1"/>
    <property type="molecule type" value="Genomic_DNA"/>
</dbReference>
<dbReference type="Proteomes" id="UP001519332">
    <property type="component" value="Unassembled WGS sequence"/>
</dbReference>
<evidence type="ECO:0000256" key="4">
    <source>
        <dbReference type="ARBA" id="ARBA00023194"/>
    </source>
</evidence>
<feature type="domain" description="Erythromycin biosynthesis protein CIII-like C-terminal" evidence="5">
    <location>
        <begin position="274"/>
        <end position="415"/>
    </location>
</feature>
<gene>
    <name evidence="7" type="ORF">JOF56_009462</name>
</gene>
<dbReference type="InterPro" id="IPR050426">
    <property type="entry name" value="Glycosyltransferase_28"/>
</dbReference>
<dbReference type="Pfam" id="PF21036">
    <property type="entry name" value="EryCIII-like_N"/>
    <property type="match status" value="1"/>
</dbReference>
<feature type="domain" description="Erythromycin biosynthesis protein CIII-like N-terminal" evidence="6">
    <location>
        <begin position="22"/>
        <end position="257"/>
    </location>
</feature>
<evidence type="ECO:0000256" key="2">
    <source>
        <dbReference type="ARBA" id="ARBA00022676"/>
    </source>
</evidence>
<dbReference type="PANTHER" id="PTHR48050">
    <property type="entry name" value="STEROL 3-BETA-GLUCOSYLTRANSFERASE"/>
    <property type="match status" value="1"/>
</dbReference>
<evidence type="ECO:0000256" key="1">
    <source>
        <dbReference type="ARBA" id="ARBA00006962"/>
    </source>
</evidence>
<dbReference type="Pfam" id="PF06722">
    <property type="entry name" value="EryCIII-like_C"/>
    <property type="match status" value="1"/>
</dbReference>
<dbReference type="InterPro" id="IPR048284">
    <property type="entry name" value="EryCIII-like_N"/>
</dbReference>
<evidence type="ECO:0000313" key="8">
    <source>
        <dbReference type="Proteomes" id="UP001519332"/>
    </source>
</evidence>
<organism evidence="7 8">
    <name type="scientific">Kibdelosporangium banguiense</name>
    <dbReference type="NCBI Taxonomy" id="1365924"/>
    <lineage>
        <taxon>Bacteria</taxon>
        <taxon>Bacillati</taxon>
        <taxon>Actinomycetota</taxon>
        <taxon>Actinomycetes</taxon>
        <taxon>Pseudonocardiales</taxon>
        <taxon>Pseudonocardiaceae</taxon>
        <taxon>Kibdelosporangium</taxon>
    </lineage>
</organism>
<proteinExistence type="inferred from homology"/>
<reference evidence="7 8" key="1">
    <citation type="submission" date="2021-03" db="EMBL/GenBank/DDBJ databases">
        <title>Sequencing the genomes of 1000 actinobacteria strains.</title>
        <authorList>
            <person name="Klenk H.-P."/>
        </authorList>
    </citation>
    <scope>NUCLEOTIDE SEQUENCE [LARGE SCALE GENOMIC DNA]</scope>
    <source>
        <strain evidence="7 8">DSM 46670</strain>
    </source>
</reference>
<evidence type="ECO:0000256" key="3">
    <source>
        <dbReference type="ARBA" id="ARBA00022679"/>
    </source>
</evidence>
<dbReference type="InterPro" id="IPR002213">
    <property type="entry name" value="UDP_glucos_trans"/>
</dbReference>
<dbReference type="InterPro" id="IPR030953">
    <property type="entry name" value="Glycosyl_450act"/>
</dbReference>
<comment type="similarity">
    <text evidence="1">Belongs to the glycosyltransferase 28 family.</text>
</comment>
<keyword evidence="2" id="KW-0328">Glycosyltransferase</keyword>
<evidence type="ECO:0000259" key="6">
    <source>
        <dbReference type="Pfam" id="PF21036"/>
    </source>
</evidence>
<keyword evidence="8" id="KW-1185">Reference proteome</keyword>
<dbReference type="CDD" id="cd03784">
    <property type="entry name" value="GT1_Gtf-like"/>
    <property type="match status" value="1"/>
</dbReference>
<keyword evidence="4" id="KW-0045">Antibiotic biosynthesis</keyword>
<name>A0ABS4TXG2_9PSEU</name>
<sequence length="429" mass="47003">MRILFTTYPEKTHFLAMAPLAWALRTAGHEVVFASAPKFADTITQAGLTAVPIGSNRDLWQVMTNDLDWLAVGMNGIPIPYDTVDWPENQVTWNYLKFGYDLHVPRWHKMSNVPLIPDLVAFTKHWQPDLVIWEPSTYAGAIAAEACGAAHARLLFSLDTYGVARKHFLRLKAEQPADQQADPLADWLGPYARKYGFDFSEDLVTGQFTITVVPPSLSVEADLNYVPMRYVPYGGPAAVPAWLQKQPEKQRVAITMGISTAELTGHAIELPDLFAGLAELDVEIVATLSKTAQQHVGTVPDNVRMVTFAPLHALVPTCTAIMHHGGIGTLLTTAQYGKPQLVVPWNSDGPSLAQKVAAHGAGLALNLSQASGALVHDRLVRILTEPAYQQGADRLRDEVMAMPSPNELVRYLEKLASDHRRAPAIAGRS</sequence>